<accession>A0ABQ0C4W0</accession>
<organism evidence="1 2">
    <name type="scientific">Candidatus Magnetaquiglobus chichijimensis</name>
    <dbReference type="NCBI Taxonomy" id="3141448"/>
    <lineage>
        <taxon>Bacteria</taxon>
        <taxon>Pseudomonadati</taxon>
        <taxon>Pseudomonadota</taxon>
        <taxon>Magnetococcia</taxon>
        <taxon>Magnetococcales</taxon>
        <taxon>Candidatus Magnetaquicoccaceae</taxon>
        <taxon>Candidatus Magnetaquiglobus</taxon>
    </lineage>
</organism>
<dbReference type="Proteomes" id="UP001628193">
    <property type="component" value="Unassembled WGS sequence"/>
</dbReference>
<dbReference type="InterPro" id="IPR036736">
    <property type="entry name" value="ACP-like_sf"/>
</dbReference>
<keyword evidence="2" id="KW-1185">Reference proteome</keyword>
<reference evidence="1 2" key="1">
    <citation type="submission" date="2024-05" db="EMBL/GenBank/DDBJ databases">
        <authorList>
            <consortium name="Candidatus Magnetaquicoccaceae bacterium FCR-1 genome sequencing consortium"/>
            <person name="Shimoshige H."/>
            <person name="Shimamura S."/>
            <person name="Taoka A."/>
            <person name="Kobayashi H."/>
            <person name="Maekawa T."/>
        </authorList>
    </citation>
    <scope>NUCLEOTIDE SEQUENCE [LARGE SCALE GENOMIC DNA]</scope>
    <source>
        <strain evidence="1 2">FCR-1</strain>
    </source>
</reference>
<evidence type="ECO:0000313" key="2">
    <source>
        <dbReference type="Proteomes" id="UP001628193"/>
    </source>
</evidence>
<dbReference type="SUPFAM" id="SSF47336">
    <property type="entry name" value="ACP-like"/>
    <property type="match status" value="1"/>
</dbReference>
<sequence>MSHAPHDARMFKVLSGVLGKSVEEVARLAERQEPHGESFWDSLQHINIILGLEAEFGIRFELLEAVDLKTVPLIRTKLAALIR</sequence>
<evidence type="ECO:0000313" key="1">
    <source>
        <dbReference type="EMBL" id="GAB0055919.1"/>
    </source>
</evidence>
<comment type="caution">
    <text evidence="1">The sequence shown here is derived from an EMBL/GenBank/DDBJ whole genome shotgun (WGS) entry which is preliminary data.</text>
</comment>
<dbReference type="RefSeq" id="WP_420903632.1">
    <property type="nucleotide sequence ID" value="NZ_BAAFGK010000001.1"/>
</dbReference>
<evidence type="ECO:0008006" key="3">
    <source>
        <dbReference type="Google" id="ProtNLM"/>
    </source>
</evidence>
<gene>
    <name evidence="1" type="ORF">SIID45300_00218</name>
</gene>
<proteinExistence type="predicted"/>
<dbReference type="Gene3D" id="1.10.1200.10">
    <property type="entry name" value="ACP-like"/>
    <property type="match status" value="1"/>
</dbReference>
<dbReference type="EMBL" id="BAAFGK010000001">
    <property type="protein sequence ID" value="GAB0055919.1"/>
    <property type="molecule type" value="Genomic_DNA"/>
</dbReference>
<name>A0ABQ0C4W0_9PROT</name>
<protein>
    <recommendedName>
        <fullName evidence="3">Acyl carrier protein</fullName>
    </recommendedName>
</protein>
<reference evidence="1 2" key="2">
    <citation type="submission" date="2024-09" db="EMBL/GenBank/DDBJ databases">
        <title>Draft genome sequence of Candidatus Magnetaquicoccaceae bacterium FCR-1.</title>
        <authorList>
            <person name="Shimoshige H."/>
            <person name="Shimamura S."/>
            <person name="Taoka A."/>
            <person name="Kobayashi H."/>
            <person name="Maekawa T."/>
        </authorList>
    </citation>
    <scope>NUCLEOTIDE SEQUENCE [LARGE SCALE GENOMIC DNA]</scope>
    <source>
        <strain evidence="1 2">FCR-1</strain>
    </source>
</reference>